<sequence>MSPPAKWSELPKELLCSIESRLTNLSDRVRFRAVCKPWKSALEDSPPNNRREFPWLMLPGYALYSPLEHKLRRPINLPPNHHSQRFIGSSSSDGWVAMADDHLNITLFNPISGAQASFPSLMRSLFREWVPSFRHLFFKHTRRWLLTESSDRRDLHIRKAVWSPDPTNSGSVTMVILMSNMLAVYRPGSETSAGWNFFRANYDDFIYYKDIFYLVDFGCRLITFDINATSSNMLQLLITELMRISMMEPIRGIKKPYLVEGPNRSLLLVIREMDTPSHGRWDFRYRTTGFKVFELDERTMSWRRKDGLGNDGMVFLGMNASTYLPATEFHGCKGNHIYFTDDNMAISGWGCDMGVFCLEDESFETHYQTHVKSMWREPIWFFPNPVESGASTPRQQRGTWTWMRLFCMNLYLKNLLLFLLLYFYLNLFWCRTYCFFIIMSYLMVDFIIRRI</sequence>
<dbReference type="Pfam" id="PF03478">
    <property type="entry name" value="Beta-prop_KIB1-4"/>
    <property type="match status" value="1"/>
</dbReference>
<dbReference type="EMBL" id="JAUJYN010000007">
    <property type="protein sequence ID" value="KAK1266409.1"/>
    <property type="molecule type" value="Genomic_DNA"/>
</dbReference>
<dbReference type="InterPro" id="IPR050942">
    <property type="entry name" value="F-box_BR-signaling"/>
</dbReference>
<name>A0AAV9AQE4_ACOGR</name>
<accession>A0AAV9AQE4</accession>
<evidence type="ECO:0000313" key="3">
    <source>
        <dbReference type="Proteomes" id="UP001179952"/>
    </source>
</evidence>
<reference evidence="2" key="2">
    <citation type="submission" date="2023-06" db="EMBL/GenBank/DDBJ databases">
        <authorList>
            <person name="Ma L."/>
            <person name="Liu K.-W."/>
            <person name="Li Z."/>
            <person name="Hsiao Y.-Y."/>
            <person name="Qi Y."/>
            <person name="Fu T."/>
            <person name="Tang G."/>
            <person name="Zhang D."/>
            <person name="Sun W.-H."/>
            <person name="Liu D.-K."/>
            <person name="Li Y."/>
            <person name="Chen G.-Z."/>
            <person name="Liu X.-D."/>
            <person name="Liao X.-Y."/>
            <person name="Jiang Y.-T."/>
            <person name="Yu X."/>
            <person name="Hao Y."/>
            <person name="Huang J."/>
            <person name="Zhao X.-W."/>
            <person name="Ke S."/>
            <person name="Chen Y.-Y."/>
            <person name="Wu W.-L."/>
            <person name="Hsu J.-L."/>
            <person name="Lin Y.-F."/>
            <person name="Huang M.-D."/>
            <person name="Li C.-Y."/>
            <person name="Huang L."/>
            <person name="Wang Z.-W."/>
            <person name="Zhao X."/>
            <person name="Zhong W.-Y."/>
            <person name="Peng D.-H."/>
            <person name="Ahmad S."/>
            <person name="Lan S."/>
            <person name="Zhang J.-S."/>
            <person name="Tsai W.-C."/>
            <person name="Van De Peer Y."/>
            <person name="Liu Z.-J."/>
        </authorList>
    </citation>
    <scope>NUCLEOTIDE SEQUENCE</scope>
    <source>
        <strain evidence="2">SCP</strain>
        <tissue evidence="2">Leaves</tissue>
    </source>
</reference>
<evidence type="ECO:0000313" key="2">
    <source>
        <dbReference type="EMBL" id="KAK1266409.1"/>
    </source>
</evidence>
<proteinExistence type="predicted"/>
<dbReference type="Pfam" id="PF12937">
    <property type="entry name" value="F-box-like"/>
    <property type="match status" value="1"/>
</dbReference>
<dbReference type="InterPro" id="IPR036047">
    <property type="entry name" value="F-box-like_dom_sf"/>
</dbReference>
<dbReference type="InterPro" id="IPR001810">
    <property type="entry name" value="F-box_dom"/>
</dbReference>
<dbReference type="SMART" id="SM00256">
    <property type="entry name" value="FBOX"/>
    <property type="match status" value="1"/>
</dbReference>
<organism evidence="2 3">
    <name type="scientific">Acorus gramineus</name>
    <name type="common">Dwarf sweet flag</name>
    <dbReference type="NCBI Taxonomy" id="55184"/>
    <lineage>
        <taxon>Eukaryota</taxon>
        <taxon>Viridiplantae</taxon>
        <taxon>Streptophyta</taxon>
        <taxon>Embryophyta</taxon>
        <taxon>Tracheophyta</taxon>
        <taxon>Spermatophyta</taxon>
        <taxon>Magnoliopsida</taxon>
        <taxon>Liliopsida</taxon>
        <taxon>Acoraceae</taxon>
        <taxon>Acorus</taxon>
    </lineage>
</organism>
<dbReference type="InterPro" id="IPR005174">
    <property type="entry name" value="KIB1-4_b-propeller"/>
</dbReference>
<keyword evidence="3" id="KW-1185">Reference proteome</keyword>
<dbReference type="Proteomes" id="UP001179952">
    <property type="component" value="Unassembled WGS sequence"/>
</dbReference>
<dbReference type="PANTHER" id="PTHR44259:SF114">
    <property type="entry name" value="OS06G0707300 PROTEIN"/>
    <property type="match status" value="1"/>
</dbReference>
<feature type="domain" description="F-box" evidence="1">
    <location>
        <begin position="10"/>
        <end position="51"/>
    </location>
</feature>
<dbReference type="PANTHER" id="PTHR44259">
    <property type="entry name" value="OS07G0183000 PROTEIN-RELATED"/>
    <property type="match status" value="1"/>
</dbReference>
<protein>
    <submittedName>
        <fullName evidence="2">F-box protein</fullName>
    </submittedName>
</protein>
<comment type="caution">
    <text evidence="2">The sequence shown here is derived from an EMBL/GenBank/DDBJ whole genome shotgun (WGS) entry which is preliminary data.</text>
</comment>
<dbReference type="SUPFAM" id="SSF81383">
    <property type="entry name" value="F-box domain"/>
    <property type="match status" value="1"/>
</dbReference>
<dbReference type="Gene3D" id="1.20.1280.50">
    <property type="match status" value="1"/>
</dbReference>
<reference evidence="2" key="1">
    <citation type="journal article" date="2023" name="Nat. Commun.">
        <title>Diploid and tetraploid genomes of Acorus and the evolution of monocots.</title>
        <authorList>
            <person name="Ma L."/>
            <person name="Liu K.W."/>
            <person name="Li Z."/>
            <person name="Hsiao Y.Y."/>
            <person name="Qi Y."/>
            <person name="Fu T."/>
            <person name="Tang G.D."/>
            <person name="Zhang D."/>
            <person name="Sun W.H."/>
            <person name="Liu D.K."/>
            <person name="Li Y."/>
            <person name="Chen G.Z."/>
            <person name="Liu X.D."/>
            <person name="Liao X.Y."/>
            <person name="Jiang Y.T."/>
            <person name="Yu X."/>
            <person name="Hao Y."/>
            <person name="Huang J."/>
            <person name="Zhao X.W."/>
            <person name="Ke S."/>
            <person name="Chen Y.Y."/>
            <person name="Wu W.L."/>
            <person name="Hsu J.L."/>
            <person name="Lin Y.F."/>
            <person name="Huang M.D."/>
            <person name="Li C.Y."/>
            <person name="Huang L."/>
            <person name="Wang Z.W."/>
            <person name="Zhao X."/>
            <person name="Zhong W.Y."/>
            <person name="Peng D.H."/>
            <person name="Ahmad S."/>
            <person name="Lan S."/>
            <person name="Zhang J.S."/>
            <person name="Tsai W.C."/>
            <person name="Van de Peer Y."/>
            <person name="Liu Z.J."/>
        </authorList>
    </citation>
    <scope>NUCLEOTIDE SEQUENCE</scope>
    <source>
        <strain evidence="2">SCP</strain>
    </source>
</reference>
<gene>
    <name evidence="2" type="ORF">QJS04_geneDACA000418</name>
</gene>
<dbReference type="AlphaFoldDB" id="A0AAV9AQE4"/>
<evidence type="ECO:0000259" key="1">
    <source>
        <dbReference type="SMART" id="SM00256"/>
    </source>
</evidence>